<gene>
    <name evidence="1" type="ORF">L6452_30918</name>
</gene>
<protein>
    <submittedName>
        <fullName evidence="1">Uncharacterized protein</fullName>
    </submittedName>
</protein>
<accession>A0ACB8ZJC0</accession>
<evidence type="ECO:0000313" key="1">
    <source>
        <dbReference type="EMBL" id="KAI3697821.1"/>
    </source>
</evidence>
<sequence>MVIVIRTGSILRRQLRLKARREDVACSRQGLVIPSTQFVHSSEGSNSDTDIHSVELQVQRGIQYEFMDYEEVDPTYFVARRQVPVDEWESLQDQMQRLDEYNWSLRMRCREYERDRRIAARLLWTRVMDRCQYWKVVMVDFYRMSTGILDTAYDWFHGGNQGSQGWYGHPLGSLQQWLEGVYYPQSWEPDLHDI</sequence>
<reference evidence="2" key="1">
    <citation type="journal article" date="2022" name="Mol. Ecol. Resour.">
        <title>The genomes of chicory, endive, great burdock and yacon provide insights into Asteraceae palaeo-polyploidization history and plant inulin production.</title>
        <authorList>
            <person name="Fan W."/>
            <person name="Wang S."/>
            <person name="Wang H."/>
            <person name="Wang A."/>
            <person name="Jiang F."/>
            <person name="Liu H."/>
            <person name="Zhao H."/>
            <person name="Xu D."/>
            <person name="Zhang Y."/>
        </authorList>
    </citation>
    <scope>NUCLEOTIDE SEQUENCE [LARGE SCALE GENOMIC DNA]</scope>
    <source>
        <strain evidence="2">cv. Niubang</strain>
    </source>
</reference>
<organism evidence="1 2">
    <name type="scientific">Arctium lappa</name>
    <name type="common">Greater burdock</name>
    <name type="synonym">Lappa major</name>
    <dbReference type="NCBI Taxonomy" id="4217"/>
    <lineage>
        <taxon>Eukaryota</taxon>
        <taxon>Viridiplantae</taxon>
        <taxon>Streptophyta</taxon>
        <taxon>Embryophyta</taxon>
        <taxon>Tracheophyta</taxon>
        <taxon>Spermatophyta</taxon>
        <taxon>Magnoliopsida</taxon>
        <taxon>eudicotyledons</taxon>
        <taxon>Gunneridae</taxon>
        <taxon>Pentapetalae</taxon>
        <taxon>asterids</taxon>
        <taxon>campanulids</taxon>
        <taxon>Asterales</taxon>
        <taxon>Asteraceae</taxon>
        <taxon>Carduoideae</taxon>
        <taxon>Cardueae</taxon>
        <taxon>Arctiinae</taxon>
        <taxon>Arctium</taxon>
    </lineage>
</organism>
<evidence type="ECO:0000313" key="2">
    <source>
        <dbReference type="Proteomes" id="UP001055879"/>
    </source>
</evidence>
<dbReference type="EMBL" id="CM042056">
    <property type="protein sequence ID" value="KAI3697821.1"/>
    <property type="molecule type" value="Genomic_DNA"/>
</dbReference>
<dbReference type="Proteomes" id="UP001055879">
    <property type="component" value="Linkage Group LG10"/>
</dbReference>
<proteinExistence type="predicted"/>
<comment type="caution">
    <text evidence="1">The sequence shown here is derived from an EMBL/GenBank/DDBJ whole genome shotgun (WGS) entry which is preliminary data.</text>
</comment>
<keyword evidence="2" id="KW-1185">Reference proteome</keyword>
<name>A0ACB8ZJC0_ARCLA</name>
<reference evidence="1 2" key="2">
    <citation type="journal article" date="2022" name="Mol. Ecol. Resour.">
        <title>The genomes of chicory, endive, great burdock and yacon provide insights into Asteraceae paleo-polyploidization history and plant inulin production.</title>
        <authorList>
            <person name="Fan W."/>
            <person name="Wang S."/>
            <person name="Wang H."/>
            <person name="Wang A."/>
            <person name="Jiang F."/>
            <person name="Liu H."/>
            <person name="Zhao H."/>
            <person name="Xu D."/>
            <person name="Zhang Y."/>
        </authorList>
    </citation>
    <scope>NUCLEOTIDE SEQUENCE [LARGE SCALE GENOMIC DNA]</scope>
    <source>
        <strain evidence="2">cv. Niubang</strain>
    </source>
</reference>